<dbReference type="PANTHER" id="PTHR47870:SF1">
    <property type="entry name" value="CYTOCHROME C-TYPE BIOGENESIS PROTEIN CCMH"/>
    <property type="match status" value="1"/>
</dbReference>
<dbReference type="InterPro" id="IPR011990">
    <property type="entry name" value="TPR-like_helical_dom_sf"/>
</dbReference>
<evidence type="ECO:0000256" key="3">
    <source>
        <dbReference type="SAM" id="Phobius"/>
    </source>
</evidence>
<keyword evidence="3" id="KW-0812">Transmembrane</keyword>
<keyword evidence="3" id="KW-0472">Membrane</keyword>
<dbReference type="GO" id="GO:0030313">
    <property type="term" value="C:cell envelope"/>
    <property type="evidence" value="ECO:0007669"/>
    <property type="project" value="UniProtKB-SubCell"/>
</dbReference>
<dbReference type="PANTHER" id="PTHR47870">
    <property type="entry name" value="CYTOCHROME C-TYPE BIOGENESIS PROTEIN CCMH"/>
    <property type="match status" value="1"/>
</dbReference>
<gene>
    <name evidence="4" type="primary">cycH</name>
    <name evidence="4" type="ORF">XFLAVUS301_11600</name>
</gene>
<dbReference type="Pfam" id="PF13432">
    <property type="entry name" value="TPR_16"/>
    <property type="match status" value="1"/>
</dbReference>
<dbReference type="NCBIfam" id="TIGR03142">
    <property type="entry name" value="cytochro_ccmI"/>
    <property type="match status" value="1"/>
</dbReference>
<dbReference type="EMBL" id="BSDO01000001">
    <property type="protein sequence ID" value="GLI21486.1"/>
    <property type="molecule type" value="Genomic_DNA"/>
</dbReference>
<sequence length="398" mass="41401">MAYARRSSAANGSQVMISLPLFTALALMTAVAALAVLWPLSRARTMKATREADLAVYRDQLAELARDAKSGRLPAAEAEAARIEVARRMLAADAAADAASADPAIAGRRRRAAAIVALVFVPVCAAALYAVMGSPGIPGAPLAERLSATPDRSDVAILVRRVEEHLQKNPNDGQGYEILAPIYLRLGRPEDSARAYGEAIRILGPTAERLSARGDALVVAADGLVTTDAAKAFAAALALNPAEPRAAYFLGLAAEQDGRTQDAARIWGDLLARTPASAPYRPVVAEALARVGGTVPPAASSPATPGPGAADVNAAAQMSPQDRNAMIRGMVDRLAARLDKEPNDIDGWERLIRAYGVLGDKDKADAALKTARAAFKDDPAALARLDAAEKALPTGGKG</sequence>
<feature type="transmembrane region" description="Helical" evidence="3">
    <location>
        <begin position="112"/>
        <end position="132"/>
    </location>
</feature>
<organism evidence="4 5">
    <name type="scientific">Xanthobacter flavus</name>
    <dbReference type="NCBI Taxonomy" id="281"/>
    <lineage>
        <taxon>Bacteria</taxon>
        <taxon>Pseudomonadati</taxon>
        <taxon>Pseudomonadota</taxon>
        <taxon>Alphaproteobacteria</taxon>
        <taxon>Hyphomicrobiales</taxon>
        <taxon>Xanthobacteraceae</taxon>
        <taxon>Xanthobacter</taxon>
    </lineage>
</organism>
<comment type="caution">
    <text evidence="4">The sequence shown here is derived from an EMBL/GenBank/DDBJ whole genome shotgun (WGS) entry which is preliminary data.</text>
</comment>
<keyword evidence="2" id="KW-0201">Cytochrome c-type biogenesis</keyword>
<dbReference type="Gene3D" id="1.25.40.10">
    <property type="entry name" value="Tetratricopeptide repeat domain"/>
    <property type="match status" value="2"/>
</dbReference>
<evidence type="ECO:0000313" key="4">
    <source>
        <dbReference type="EMBL" id="GLI21486.1"/>
    </source>
</evidence>
<feature type="transmembrane region" description="Helical" evidence="3">
    <location>
        <begin position="15"/>
        <end position="40"/>
    </location>
</feature>
<evidence type="ECO:0000313" key="5">
    <source>
        <dbReference type="Proteomes" id="UP001144397"/>
    </source>
</evidence>
<dbReference type="GO" id="GO:0017004">
    <property type="term" value="P:cytochrome complex assembly"/>
    <property type="evidence" value="ECO:0007669"/>
    <property type="project" value="UniProtKB-KW"/>
</dbReference>
<dbReference type="Proteomes" id="UP001144397">
    <property type="component" value="Unassembled WGS sequence"/>
</dbReference>
<evidence type="ECO:0000256" key="1">
    <source>
        <dbReference type="ARBA" id="ARBA00004196"/>
    </source>
</evidence>
<dbReference type="AlphaFoldDB" id="A0A9W6CK02"/>
<name>A0A9W6CK02_XANFL</name>
<reference evidence="4" key="1">
    <citation type="submission" date="2022-12" db="EMBL/GenBank/DDBJ databases">
        <title>Reference genome sequencing for broad-spectrum identification of bacterial and archaeal isolates by mass spectrometry.</title>
        <authorList>
            <person name="Sekiguchi Y."/>
            <person name="Tourlousse D.M."/>
        </authorList>
    </citation>
    <scope>NUCLEOTIDE SEQUENCE</scope>
    <source>
        <strain evidence="4">301</strain>
    </source>
</reference>
<dbReference type="InterPro" id="IPR017560">
    <property type="entry name" value="Cyt_c_biogenesis_CcmI"/>
</dbReference>
<evidence type="ECO:0000256" key="2">
    <source>
        <dbReference type="ARBA" id="ARBA00022748"/>
    </source>
</evidence>
<comment type="subcellular location">
    <subcellularLocation>
        <location evidence="1">Cell envelope</location>
    </subcellularLocation>
</comment>
<dbReference type="SUPFAM" id="SSF48452">
    <property type="entry name" value="TPR-like"/>
    <property type="match status" value="1"/>
</dbReference>
<proteinExistence type="predicted"/>
<dbReference type="InterPro" id="IPR051263">
    <property type="entry name" value="C-type_cytochrome_biogenesis"/>
</dbReference>
<keyword evidence="3" id="KW-1133">Transmembrane helix</keyword>
<accession>A0A9W6CK02</accession>
<protein>
    <submittedName>
        <fullName evidence="4">Cytochrome c-type biogenesis protein CycH</fullName>
    </submittedName>
</protein>